<dbReference type="Proteomes" id="UP000286701">
    <property type="component" value="Unassembled WGS sequence"/>
</dbReference>
<reference evidence="2 3" key="1">
    <citation type="submission" date="2019-01" db="EMBL/GenBank/DDBJ databases">
        <title>Mucilaginibacter antarcticum sp. nov., isolated from antarctic soil.</title>
        <authorList>
            <person name="Yan Y.-Q."/>
            <person name="Du Z.-J."/>
        </authorList>
    </citation>
    <scope>NUCLEOTIDE SEQUENCE [LARGE SCALE GENOMIC DNA]</scope>
    <source>
        <strain evidence="2 3">F01003</strain>
    </source>
</reference>
<dbReference type="RefSeq" id="WP_128532960.1">
    <property type="nucleotide sequence ID" value="NZ_SBIW01000002.1"/>
</dbReference>
<feature type="transmembrane region" description="Helical" evidence="1">
    <location>
        <begin position="60"/>
        <end position="84"/>
    </location>
</feature>
<evidence type="ECO:0000313" key="3">
    <source>
        <dbReference type="Proteomes" id="UP000286701"/>
    </source>
</evidence>
<sequence length="103" mass="11736">MKIRITERVISISFIALTLLTLLFAYGYVNSMVSYKYQVQDFQQAGKDPTYGLDDEQLSILNGIVFCKYAAISCFALLVLALIVNEREPTFKGRLVYVQKKVK</sequence>
<evidence type="ECO:0000313" key="2">
    <source>
        <dbReference type="EMBL" id="RWY55863.1"/>
    </source>
</evidence>
<name>A0A444MTA0_9SPHI</name>
<feature type="transmembrane region" description="Helical" evidence="1">
    <location>
        <begin position="9"/>
        <end position="29"/>
    </location>
</feature>
<gene>
    <name evidence="2" type="ORF">EPL05_05690</name>
</gene>
<keyword evidence="3" id="KW-1185">Reference proteome</keyword>
<dbReference type="EMBL" id="SBIW01000002">
    <property type="protein sequence ID" value="RWY55863.1"/>
    <property type="molecule type" value="Genomic_DNA"/>
</dbReference>
<keyword evidence="1" id="KW-0472">Membrane</keyword>
<comment type="caution">
    <text evidence="2">The sequence shown here is derived from an EMBL/GenBank/DDBJ whole genome shotgun (WGS) entry which is preliminary data.</text>
</comment>
<protein>
    <submittedName>
        <fullName evidence="2">Uncharacterized protein</fullName>
    </submittedName>
</protein>
<organism evidence="2 3">
    <name type="scientific">Mucilaginibacter gilvus</name>
    <dbReference type="NCBI Taxonomy" id="2305909"/>
    <lineage>
        <taxon>Bacteria</taxon>
        <taxon>Pseudomonadati</taxon>
        <taxon>Bacteroidota</taxon>
        <taxon>Sphingobacteriia</taxon>
        <taxon>Sphingobacteriales</taxon>
        <taxon>Sphingobacteriaceae</taxon>
        <taxon>Mucilaginibacter</taxon>
    </lineage>
</organism>
<dbReference type="AlphaFoldDB" id="A0A444MTA0"/>
<dbReference type="OrthoDB" id="9862184at2"/>
<accession>A0A444MTA0</accession>
<keyword evidence="1" id="KW-1133">Transmembrane helix</keyword>
<evidence type="ECO:0000256" key="1">
    <source>
        <dbReference type="SAM" id="Phobius"/>
    </source>
</evidence>
<keyword evidence="1" id="KW-0812">Transmembrane</keyword>
<proteinExistence type="predicted"/>